<dbReference type="Proteomes" id="UP000028134">
    <property type="component" value="Unassembled WGS sequence"/>
</dbReference>
<protein>
    <submittedName>
        <fullName evidence="1">Uncharacterized protein</fullName>
    </submittedName>
</protein>
<evidence type="ECO:0000313" key="2">
    <source>
        <dbReference type="Proteomes" id="UP000028134"/>
    </source>
</evidence>
<sequence>MIIKKLKTWWQSRNYYVIADGNDNSITLSKRLFLHIKGKAKKGDAAQVFVFRIAGQDSFGFTVNPNIGQPTQLCDIQYNDKYKCIGFESLCPSVGLMLYEHGLPGDSIVKLSVSIHHTSKGLIYYQIEKPNGKYIRKYKKG</sequence>
<gene>
    <name evidence="1" type="ORF">M097_1973</name>
</gene>
<dbReference type="EMBL" id="JNHI01000009">
    <property type="protein sequence ID" value="KDS31327.1"/>
    <property type="molecule type" value="Genomic_DNA"/>
</dbReference>
<dbReference type="GeneID" id="60062878"/>
<comment type="caution">
    <text evidence="1">The sequence shown here is derived from an EMBL/GenBank/DDBJ whole genome shotgun (WGS) entry which is preliminary data.</text>
</comment>
<proteinExistence type="predicted"/>
<name>A0A078RBI9_PHOVU</name>
<evidence type="ECO:0000313" key="1">
    <source>
        <dbReference type="EMBL" id="KDS31327.1"/>
    </source>
</evidence>
<dbReference type="AlphaFoldDB" id="A0A078RBI9"/>
<dbReference type="RefSeq" id="WP_005938179.1">
    <property type="nucleotide sequence ID" value="NZ_JNHI01000009.1"/>
</dbReference>
<accession>A0A078RBI9</accession>
<reference evidence="1 2" key="1">
    <citation type="submission" date="2014-04" db="EMBL/GenBank/DDBJ databases">
        <authorList>
            <person name="Sears C."/>
            <person name="Carroll K."/>
            <person name="Sack B.R."/>
            <person name="Qadri F."/>
            <person name="Myers L.L."/>
            <person name="Chung G.-T."/>
            <person name="Escheverria P."/>
            <person name="Fraser C.M."/>
            <person name="Sadzewicz L."/>
            <person name="Shefchek K.A."/>
            <person name="Tallon L."/>
            <person name="Das S.P."/>
            <person name="Daugherty S."/>
            <person name="Mongodin E.F."/>
        </authorList>
    </citation>
    <scope>NUCLEOTIDE SEQUENCE [LARGE SCALE GENOMIC DNA]</scope>
    <source>
        <strain evidence="2">3775 SL(B) 10 (iv)</strain>
    </source>
</reference>
<organism evidence="1 2">
    <name type="scientific">Phocaeicola vulgatus str. 3775 SL</name>
    <name type="common">B</name>
    <name type="synonym">iv</name>
    <dbReference type="NCBI Taxonomy" id="1339350"/>
    <lineage>
        <taxon>Bacteria</taxon>
        <taxon>Pseudomonadati</taxon>
        <taxon>Bacteroidota</taxon>
        <taxon>Bacteroidia</taxon>
        <taxon>Bacteroidales</taxon>
        <taxon>Bacteroidaceae</taxon>
        <taxon>Phocaeicola</taxon>
    </lineage>
</organism>